<keyword evidence="3" id="KW-0520">NAD</keyword>
<dbReference type="PANTHER" id="PTHR24321">
    <property type="entry name" value="DEHYDROGENASES, SHORT CHAIN"/>
    <property type="match status" value="1"/>
</dbReference>
<comment type="similarity">
    <text evidence="1">Belongs to the short-chain dehydrogenases/reductases (SDR) family.</text>
</comment>
<dbReference type="PROSITE" id="PS00061">
    <property type="entry name" value="ADH_SHORT"/>
    <property type="match status" value="1"/>
</dbReference>
<proteinExistence type="inferred from homology"/>
<dbReference type="Pfam" id="PF13561">
    <property type="entry name" value="adh_short_C2"/>
    <property type="match status" value="1"/>
</dbReference>
<name>A0A6P0HII3_9ACTN</name>
<dbReference type="Proteomes" id="UP000468687">
    <property type="component" value="Unassembled WGS sequence"/>
</dbReference>
<protein>
    <submittedName>
        <fullName evidence="5">SDR family oxidoreductase</fullName>
    </submittedName>
</protein>
<dbReference type="SUPFAM" id="SSF51735">
    <property type="entry name" value="NAD(P)-binding Rossmann-fold domains"/>
    <property type="match status" value="1"/>
</dbReference>
<evidence type="ECO:0000256" key="2">
    <source>
        <dbReference type="ARBA" id="ARBA00023002"/>
    </source>
</evidence>
<feature type="domain" description="Ketoreductase" evidence="4">
    <location>
        <begin position="6"/>
        <end position="189"/>
    </location>
</feature>
<dbReference type="PRINTS" id="PR00081">
    <property type="entry name" value="GDHRDH"/>
</dbReference>
<keyword evidence="6" id="KW-1185">Reference proteome</keyword>
<dbReference type="InterPro" id="IPR020904">
    <property type="entry name" value="Sc_DH/Rdtase_CS"/>
</dbReference>
<dbReference type="InterPro" id="IPR057326">
    <property type="entry name" value="KR_dom"/>
</dbReference>
<accession>A0A6P0HII3</accession>
<evidence type="ECO:0000313" key="5">
    <source>
        <dbReference type="EMBL" id="NEN78549.1"/>
    </source>
</evidence>
<evidence type="ECO:0000256" key="3">
    <source>
        <dbReference type="ARBA" id="ARBA00023027"/>
    </source>
</evidence>
<dbReference type="SMART" id="SM00822">
    <property type="entry name" value="PKS_KR"/>
    <property type="match status" value="1"/>
</dbReference>
<evidence type="ECO:0000256" key="1">
    <source>
        <dbReference type="ARBA" id="ARBA00006484"/>
    </source>
</evidence>
<comment type="caution">
    <text evidence="5">The sequence shown here is derived from an EMBL/GenBank/DDBJ whole genome shotgun (WGS) entry which is preliminary data.</text>
</comment>
<dbReference type="AlphaFoldDB" id="A0A6P0HII3"/>
<evidence type="ECO:0000259" key="4">
    <source>
        <dbReference type="SMART" id="SM00822"/>
    </source>
</evidence>
<dbReference type="RefSeq" id="WP_163772111.1">
    <property type="nucleotide sequence ID" value="NZ_JAAGXA010000006.1"/>
</dbReference>
<gene>
    <name evidence="5" type="ORF">G3T38_09690</name>
</gene>
<dbReference type="GO" id="GO:0016491">
    <property type="term" value="F:oxidoreductase activity"/>
    <property type="evidence" value="ECO:0007669"/>
    <property type="project" value="UniProtKB-KW"/>
</dbReference>
<dbReference type="InterPro" id="IPR002347">
    <property type="entry name" value="SDR_fam"/>
</dbReference>
<organism evidence="5 6">
    <name type="scientific">Nocardioides zeae</name>
    <dbReference type="NCBI Taxonomy" id="1457234"/>
    <lineage>
        <taxon>Bacteria</taxon>
        <taxon>Bacillati</taxon>
        <taxon>Actinomycetota</taxon>
        <taxon>Actinomycetes</taxon>
        <taxon>Propionibacteriales</taxon>
        <taxon>Nocardioidaceae</taxon>
        <taxon>Nocardioides</taxon>
    </lineage>
</organism>
<dbReference type="FunFam" id="3.40.50.720:FF:000084">
    <property type="entry name" value="Short-chain dehydrogenase reductase"/>
    <property type="match status" value="1"/>
</dbReference>
<dbReference type="EMBL" id="JAAGXA010000006">
    <property type="protein sequence ID" value="NEN78549.1"/>
    <property type="molecule type" value="Genomic_DNA"/>
</dbReference>
<keyword evidence="2" id="KW-0560">Oxidoreductase</keyword>
<dbReference type="PANTHER" id="PTHR24321:SF8">
    <property type="entry name" value="ESTRADIOL 17-BETA-DEHYDROGENASE 8-RELATED"/>
    <property type="match status" value="1"/>
</dbReference>
<evidence type="ECO:0000313" key="6">
    <source>
        <dbReference type="Proteomes" id="UP000468687"/>
    </source>
</evidence>
<dbReference type="InterPro" id="IPR036291">
    <property type="entry name" value="NAD(P)-bd_dom_sf"/>
</dbReference>
<sequence>MGEQPGTVVVTGAASGIGEATVRLLHERGHAVVLVDRDAAGLDRVAGDLGGDRLLVVAADVAAEEDVAAYDRAAVEAFGRYDGVFLNAAVPGRFASLADTEVDEFDEVVAVDLRGVFLGLRAALRHFAQRPGGGRIVTTSSVAGLTAGTGLAAYTGAKHGVIGLTRVAAVEGAPLGVRANCLAPGMTDTPLQAPLKEFHGESGAGAMVAGVPLGRLGRPSEAAELACFLLGPEAGYLTGAVIPIDGGALAASPLG</sequence>
<reference evidence="5 6" key="1">
    <citation type="journal article" date="2014" name="Int. J. Syst. Evol. Microbiol.">
        <title>Nocardioides zeae sp. nov., isolated from the stem of Zea mays.</title>
        <authorList>
            <person name="Glaeser S.P."/>
            <person name="McInroy J.A."/>
            <person name="Busse H.J."/>
            <person name="Kampfer P."/>
        </authorList>
    </citation>
    <scope>NUCLEOTIDE SEQUENCE [LARGE SCALE GENOMIC DNA]</scope>
    <source>
        <strain evidence="5 6">JCM 30728</strain>
    </source>
</reference>
<dbReference type="CDD" id="cd05233">
    <property type="entry name" value="SDR_c"/>
    <property type="match status" value="1"/>
</dbReference>
<dbReference type="Gene3D" id="3.40.50.720">
    <property type="entry name" value="NAD(P)-binding Rossmann-like Domain"/>
    <property type="match status" value="1"/>
</dbReference>